<comment type="caution">
    <text evidence="1">The sequence shown here is derived from an EMBL/GenBank/DDBJ whole genome shotgun (WGS) entry which is preliminary data.</text>
</comment>
<protein>
    <submittedName>
        <fullName evidence="1">Uncharacterized protein</fullName>
    </submittedName>
</protein>
<evidence type="ECO:0000313" key="1">
    <source>
        <dbReference type="EMBL" id="KAF3537634.1"/>
    </source>
</evidence>
<sequence>MRLKRCTLLLKSFCVQEPRILWQKSPFQVFNRGNPTLDQLAYHYMEVKFKRINSSLTGKRLFVYSSKSLHPNRADPSLKLAMENPK</sequence>
<dbReference type="AlphaFoldDB" id="A0A8S9QHD3"/>
<name>A0A8S9QHD3_BRACR</name>
<reference evidence="1" key="1">
    <citation type="submission" date="2019-12" db="EMBL/GenBank/DDBJ databases">
        <title>Genome sequencing and annotation of Brassica cretica.</title>
        <authorList>
            <person name="Studholme D.J."/>
            <person name="Sarris P."/>
        </authorList>
    </citation>
    <scope>NUCLEOTIDE SEQUENCE</scope>
    <source>
        <strain evidence="1">PFS-109/04</strain>
        <tissue evidence="1">Leaf</tissue>
    </source>
</reference>
<gene>
    <name evidence="1" type="ORF">F2Q69_00020529</name>
</gene>
<organism evidence="1 2">
    <name type="scientific">Brassica cretica</name>
    <name type="common">Mustard</name>
    <dbReference type="NCBI Taxonomy" id="69181"/>
    <lineage>
        <taxon>Eukaryota</taxon>
        <taxon>Viridiplantae</taxon>
        <taxon>Streptophyta</taxon>
        <taxon>Embryophyta</taxon>
        <taxon>Tracheophyta</taxon>
        <taxon>Spermatophyta</taxon>
        <taxon>Magnoliopsida</taxon>
        <taxon>eudicotyledons</taxon>
        <taxon>Gunneridae</taxon>
        <taxon>Pentapetalae</taxon>
        <taxon>rosids</taxon>
        <taxon>malvids</taxon>
        <taxon>Brassicales</taxon>
        <taxon>Brassicaceae</taxon>
        <taxon>Brassiceae</taxon>
        <taxon>Brassica</taxon>
    </lineage>
</organism>
<dbReference type="Proteomes" id="UP000712600">
    <property type="component" value="Unassembled WGS sequence"/>
</dbReference>
<accession>A0A8S9QHD3</accession>
<proteinExistence type="predicted"/>
<evidence type="ECO:0000313" key="2">
    <source>
        <dbReference type="Proteomes" id="UP000712600"/>
    </source>
</evidence>
<dbReference type="EMBL" id="QGKX02001290">
    <property type="protein sequence ID" value="KAF3537634.1"/>
    <property type="molecule type" value="Genomic_DNA"/>
</dbReference>